<keyword evidence="1" id="KW-0472">Membrane</keyword>
<evidence type="ECO:0000313" key="2">
    <source>
        <dbReference type="EMBL" id="RMI08688.1"/>
    </source>
</evidence>
<protein>
    <submittedName>
        <fullName evidence="2">Uncharacterized protein</fullName>
    </submittedName>
</protein>
<accession>A0A3M2JEF9</accession>
<dbReference type="EMBL" id="RFFI01000075">
    <property type="protein sequence ID" value="RMI08688.1"/>
    <property type="molecule type" value="Genomic_DNA"/>
</dbReference>
<proteinExistence type="predicted"/>
<reference evidence="2 3" key="1">
    <citation type="submission" date="2018-10" db="EMBL/GenBank/DDBJ databases">
        <title>Isolation, diversity and antifungal activity of actinobacteria from wheat.</title>
        <authorList>
            <person name="Han C."/>
        </authorList>
    </citation>
    <scope>NUCLEOTIDE SEQUENCE [LARGE SCALE GENOMIC DNA]</scope>
    <source>
        <strain evidence="2 3">NEAU-YY56</strain>
    </source>
</reference>
<comment type="caution">
    <text evidence="2">The sequence shown here is derived from an EMBL/GenBank/DDBJ whole genome shotgun (WGS) entry which is preliminary data.</text>
</comment>
<dbReference type="AlphaFoldDB" id="A0A3M2JEF9"/>
<name>A0A3M2JEF9_9CELL</name>
<keyword evidence="3" id="KW-1185">Reference proteome</keyword>
<feature type="transmembrane region" description="Helical" evidence="1">
    <location>
        <begin position="31"/>
        <end position="52"/>
    </location>
</feature>
<evidence type="ECO:0000256" key="1">
    <source>
        <dbReference type="SAM" id="Phobius"/>
    </source>
</evidence>
<keyword evidence="1" id="KW-0812">Transmembrane</keyword>
<evidence type="ECO:0000313" key="3">
    <source>
        <dbReference type="Proteomes" id="UP000269289"/>
    </source>
</evidence>
<keyword evidence="1" id="KW-1133">Transmembrane helix</keyword>
<feature type="transmembrane region" description="Helical" evidence="1">
    <location>
        <begin position="127"/>
        <end position="147"/>
    </location>
</feature>
<organism evidence="2 3">
    <name type="scientific">Cellulomonas triticagri</name>
    <dbReference type="NCBI Taxonomy" id="2483352"/>
    <lineage>
        <taxon>Bacteria</taxon>
        <taxon>Bacillati</taxon>
        <taxon>Actinomycetota</taxon>
        <taxon>Actinomycetes</taxon>
        <taxon>Micrococcales</taxon>
        <taxon>Cellulomonadaceae</taxon>
        <taxon>Cellulomonas</taxon>
    </lineage>
</organism>
<dbReference type="RefSeq" id="WP_122149932.1">
    <property type="nucleotide sequence ID" value="NZ_RFFI01000075.1"/>
</dbReference>
<feature type="transmembrane region" description="Helical" evidence="1">
    <location>
        <begin position="99"/>
        <end position="121"/>
    </location>
</feature>
<sequence length="160" mass="16035">MTTPAPPTPVGDPAPPASDRWQVAARDAWSVVWRCVAILLGIAVVGVVAAVATSQSGAGGAVYLLGLMWVAHALITLVVGYPVGVVTTRLLPAAPGAPAAVGAFALAGAVAGWAVVATLAQTAAADFSFAVWSALGGVTAGSARAWAQRSVVRRRERRGA</sequence>
<dbReference type="Proteomes" id="UP000269289">
    <property type="component" value="Unassembled WGS sequence"/>
</dbReference>
<feature type="transmembrane region" description="Helical" evidence="1">
    <location>
        <begin position="64"/>
        <end position="87"/>
    </location>
</feature>
<gene>
    <name evidence="2" type="ORF">EBM89_13450</name>
</gene>